<sequence>MVLPVSHYVVLLFDLVQSIGIFLNYPHVRSLAASTSSQSQGLEWFVAHASSGISRCTPFHPAPRFPWQAVQSMQMAAYRKHTVISQSRLRLQRTGCLGNEYCPASGCRCLGREYPHSSITTAYMIHYLCALCASSILIS</sequence>
<reference evidence="1 3" key="1">
    <citation type="submission" date="2020-01" db="EMBL/GenBank/DDBJ databases">
        <authorList>
            <consortium name="DOE Joint Genome Institute"/>
            <person name="Haridas S."/>
            <person name="Albert R."/>
            <person name="Binder M."/>
            <person name="Bloem J."/>
            <person name="Labutti K."/>
            <person name="Salamov A."/>
            <person name="Andreopoulos B."/>
            <person name="Baker S.E."/>
            <person name="Barry K."/>
            <person name="Bills G."/>
            <person name="Bluhm B.H."/>
            <person name="Cannon C."/>
            <person name="Castanera R."/>
            <person name="Culley D.E."/>
            <person name="Daum C."/>
            <person name="Ezra D."/>
            <person name="Gonzalez J.B."/>
            <person name="Henrissat B."/>
            <person name="Kuo A."/>
            <person name="Liang C."/>
            <person name="Lipzen A."/>
            <person name="Lutzoni F."/>
            <person name="Magnuson J."/>
            <person name="Mondo S."/>
            <person name="Nolan M."/>
            <person name="Ohm R."/>
            <person name="Pangilinan J."/>
            <person name="Park H.-J."/>
            <person name="Ramirez L."/>
            <person name="Alfaro M."/>
            <person name="Sun H."/>
            <person name="Tritt A."/>
            <person name="Yoshinaga Y."/>
            <person name="Zwiers L.-H."/>
            <person name="Turgeon B.G."/>
            <person name="Goodwin S.B."/>
            <person name="Spatafora J.W."/>
            <person name="Crous P.W."/>
            <person name="Grigoriev I.V."/>
        </authorList>
    </citation>
    <scope>NUCLEOTIDE SEQUENCE</scope>
    <source>
        <strain evidence="1 3">CBS 781.70</strain>
    </source>
</reference>
<reference evidence="3" key="3">
    <citation type="submission" date="2025-04" db="UniProtKB">
        <authorList>
            <consortium name="RefSeq"/>
        </authorList>
    </citation>
    <scope>IDENTIFICATION</scope>
    <source>
        <strain evidence="3">CBS 781.70</strain>
    </source>
</reference>
<dbReference type="Proteomes" id="UP000504638">
    <property type="component" value="Unplaced"/>
</dbReference>
<evidence type="ECO:0000313" key="2">
    <source>
        <dbReference type="Proteomes" id="UP000504638"/>
    </source>
</evidence>
<evidence type="ECO:0000313" key="1">
    <source>
        <dbReference type="EMBL" id="KAF1810258.1"/>
    </source>
</evidence>
<dbReference type="GeneID" id="54414148"/>
<reference evidence="3" key="2">
    <citation type="submission" date="2020-04" db="EMBL/GenBank/DDBJ databases">
        <authorList>
            <consortium name="NCBI Genome Project"/>
        </authorList>
    </citation>
    <scope>NUCLEOTIDE SEQUENCE</scope>
    <source>
        <strain evidence="3">CBS 781.70</strain>
    </source>
</reference>
<proteinExistence type="predicted"/>
<evidence type="ECO:0000313" key="3">
    <source>
        <dbReference type="RefSeq" id="XP_033531889.1"/>
    </source>
</evidence>
<dbReference type="RefSeq" id="XP_033531889.1">
    <property type="nucleotide sequence ID" value="XM_033673578.1"/>
</dbReference>
<protein>
    <submittedName>
        <fullName evidence="1 3">Uncharacterized protein</fullName>
    </submittedName>
</protein>
<dbReference type="AlphaFoldDB" id="A0A6G1FWZ1"/>
<dbReference type="EMBL" id="ML975167">
    <property type="protein sequence ID" value="KAF1810258.1"/>
    <property type="molecule type" value="Genomic_DNA"/>
</dbReference>
<name>A0A6G1FWZ1_9PEZI</name>
<organism evidence="1">
    <name type="scientific">Eremomyces bilateralis CBS 781.70</name>
    <dbReference type="NCBI Taxonomy" id="1392243"/>
    <lineage>
        <taxon>Eukaryota</taxon>
        <taxon>Fungi</taxon>
        <taxon>Dikarya</taxon>
        <taxon>Ascomycota</taxon>
        <taxon>Pezizomycotina</taxon>
        <taxon>Dothideomycetes</taxon>
        <taxon>Dothideomycetes incertae sedis</taxon>
        <taxon>Eremomycetales</taxon>
        <taxon>Eremomycetaceae</taxon>
        <taxon>Eremomyces</taxon>
    </lineage>
</organism>
<gene>
    <name evidence="1 3" type="ORF">P152DRAFT_106018</name>
</gene>
<keyword evidence="2" id="KW-1185">Reference proteome</keyword>
<accession>A0A6G1FWZ1</accession>